<keyword evidence="4" id="KW-1185">Reference proteome</keyword>
<protein>
    <submittedName>
        <fullName evidence="3">Uncharacterized protein</fullName>
    </submittedName>
</protein>
<keyword evidence="1" id="KW-1133">Transmembrane helix</keyword>
<feature type="transmembrane region" description="Helical" evidence="1">
    <location>
        <begin position="268"/>
        <end position="289"/>
    </location>
</feature>
<dbReference type="EMBL" id="RKRF01000014">
    <property type="protein sequence ID" value="RPF50079.1"/>
    <property type="molecule type" value="Genomic_DNA"/>
</dbReference>
<keyword evidence="1" id="KW-0812">Transmembrane</keyword>
<feature type="transmembrane region" description="Helical" evidence="1">
    <location>
        <begin position="206"/>
        <end position="233"/>
    </location>
</feature>
<feature type="transmembrane region" description="Helical" evidence="1">
    <location>
        <begin position="142"/>
        <end position="167"/>
    </location>
</feature>
<feature type="signal peptide" evidence="2">
    <location>
        <begin position="1"/>
        <end position="22"/>
    </location>
</feature>
<accession>A0A3N5AYM7</accession>
<feature type="chain" id="PRO_5018306844" evidence="2">
    <location>
        <begin position="23"/>
        <end position="488"/>
    </location>
</feature>
<evidence type="ECO:0000256" key="1">
    <source>
        <dbReference type="SAM" id="Phobius"/>
    </source>
</evidence>
<feature type="transmembrane region" description="Helical" evidence="1">
    <location>
        <begin position="295"/>
        <end position="313"/>
    </location>
</feature>
<keyword evidence="2" id="KW-0732">Signal</keyword>
<reference evidence="3 4" key="1">
    <citation type="submission" date="2018-11" db="EMBL/GenBank/DDBJ databases">
        <title>Genomic Encyclopedia of Type Strains, Phase IV (KMG-IV): sequencing the most valuable type-strain genomes for metagenomic binning, comparative biology and taxonomic classification.</title>
        <authorList>
            <person name="Goeker M."/>
        </authorList>
    </citation>
    <scope>NUCLEOTIDE SEQUENCE [LARGE SCALE GENOMIC DNA]</scope>
    <source>
        <strain evidence="3 4">DSM 18090</strain>
    </source>
</reference>
<evidence type="ECO:0000313" key="3">
    <source>
        <dbReference type="EMBL" id="RPF50079.1"/>
    </source>
</evidence>
<evidence type="ECO:0000256" key="2">
    <source>
        <dbReference type="SAM" id="SignalP"/>
    </source>
</evidence>
<feature type="transmembrane region" description="Helical" evidence="1">
    <location>
        <begin position="174"/>
        <end position="194"/>
    </location>
</feature>
<keyword evidence="1" id="KW-0472">Membrane</keyword>
<name>A0A3N5AYM7_9BACI</name>
<dbReference type="Proteomes" id="UP000276443">
    <property type="component" value="Unassembled WGS sequence"/>
</dbReference>
<dbReference type="RefSeq" id="WP_124223694.1">
    <property type="nucleotide sequence ID" value="NZ_RKRF01000014.1"/>
</dbReference>
<comment type="caution">
    <text evidence="3">The sequence shown here is derived from an EMBL/GenBank/DDBJ whole genome shotgun (WGS) entry which is preliminary data.</text>
</comment>
<sequence>MKKGLVLLILVCCFLIPTSSISAINVTGEIEHDSEHPTLTNGEITEEEWRAGEGDGMDGVGNPGADDPNDASVKDRFFGWLDDLADSGGEFIGDVYNSTVDSLKELGSNLQDIGHNIADVANSVVDRIADAWNGLSDGVQDLILTVAAVIAAVAVAVALAAAAAAVITAFTLSAGVIAAIVAGAAVVGGLYYLAQGGTDDFTFFGAFTSALTGGVMGGFLTTSLGGAVVLNAVRALGTHNFKAGLAMALSRGSLATGRYIVGTMLKNSVIPFTVYGVSLVLDFVVNGNVPSGREMFFESLFIVLTAPIGGAIFKRAASQLRMKNIFSGMSWGLAGINLGGATSFALASIGEGNGELRDYIIGSLVATLFVYSDVNLDKFIVKNGLSKSRREVTLLYETAKRFLSERITDSFKGEKPAGQFYTPHVGDSINYSNINASLNETNVNPNPLENHGAKLGNVQNLDVNQFNGNLTAEEVEAIEEYLKDLQKD</sequence>
<dbReference type="AlphaFoldDB" id="A0A3N5AYM7"/>
<evidence type="ECO:0000313" key="4">
    <source>
        <dbReference type="Proteomes" id="UP000276443"/>
    </source>
</evidence>
<proteinExistence type="predicted"/>
<organism evidence="3 4">
    <name type="scientific">Aquisalibacillus elongatus</name>
    <dbReference type="NCBI Taxonomy" id="485577"/>
    <lineage>
        <taxon>Bacteria</taxon>
        <taxon>Bacillati</taxon>
        <taxon>Bacillota</taxon>
        <taxon>Bacilli</taxon>
        <taxon>Bacillales</taxon>
        <taxon>Bacillaceae</taxon>
        <taxon>Aquisalibacillus</taxon>
    </lineage>
</organism>
<feature type="transmembrane region" description="Helical" evidence="1">
    <location>
        <begin position="325"/>
        <end position="347"/>
    </location>
</feature>
<gene>
    <name evidence="3" type="ORF">EDC24_2896</name>
</gene>